<dbReference type="NCBIfam" id="TIGR00070">
    <property type="entry name" value="hisG"/>
    <property type="match status" value="1"/>
</dbReference>
<dbReference type="AlphaFoldDB" id="A0A8J7H3G4"/>
<dbReference type="FunFam" id="3.40.190.10:FF:000008">
    <property type="entry name" value="ATP phosphoribosyltransferase"/>
    <property type="match status" value="1"/>
</dbReference>
<evidence type="ECO:0000256" key="3">
    <source>
        <dbReference type="ARBA" id="ARBA00004667"/>
    </source>
</evidence>
<dbReference type="InterPro" id="IPR013820">
    <property type="entry name" value="ATP_PRibTrfase_cat"/>
</dbReference>
<comment type="caution">
    <text evidence="17">The sequence shown here is derived from an EMBL/GenBank/DDBJ whole genome shotgun (WGS) entry which is preliminary data.</text>
</comment>
<evidence type="ECO:0000256" key="2">
    <source>
        <dbReference type="ARBA" id="ARBA00004496"/>
    </source>
</evidence>
<evidence type="ECO:0000256" key="15">
    <source>
        <dbReference type="HAMAP-Rule" id="MF_01018"/>
    </source>
</evidence>
<dbReference type="Pfam" id="PF01634">
    <property type="entry name" value="HisG"/>
    <property type="match status" value="1"/>
</dbReference>
<comment type="subunit">
    <text evidence="15">Heteromultimer composed of HisG and HisZ subunits.</text>
</comment>
<keyword evidence="18" id="KW-1185">Reference proteome</keyword>
<evidence type="ECO:0000256" key="9">
    <source>
        <dbReference type="ARBA" id="ARBA00022676"/>
    </source>
</evidence>
<evidence type="ECO:0000256" key="13">
    <source>
        <dbReference type="ARBA" id="ARBA00023102"/>
    </source>
</evidence>
<keyword evidence="11 15" id="KW-0547">Nucleotide-binding</keyword>
<evidence type="ECO:0000256" key="1">
    <source>
        <dbReference type="ARBA" id="ARBA00000915"/>
    </source>
</evidence>
<evidence type="ECO:0000256" key="5">
    <source>
        <dbReference type="ARBA" id="ARBA00011946"/>
    </source>
</evidence>
<comment type="domain">
    <text evidence="15">Lacks the C-terminal regulatory region which is replaced by HisZ.</text>
</comment>
<proteinExistence type="inferred from homology"/>
<comment type="similarity">
    <text evidence="4 15">Belongs to the ATP phosphoribosyltransferase family. Short subfamily.</text>
</comment>
<dbReference type="InterPro" id="IPR001348">
    <property type="entry name" value="ATP_PRibTrfase_HisG"/>
</dbReference>
<dbReference type="GO" id="GO:0003879">
    <property type="term" value="F:ATP phosphoribosyltransferase activity"/>
    <property type="evidence" value="ECO:0007669"/>
    <property type="project" value="UniProtKB-UniRule"/>
</dbReference>
<keyword evidence="7 15" id="KW-0963">Cytoplasm</keyword>
<comment type="pathway">
    <text evidence="3 15">Amino-acid biosynthesis; L-histidine biosynthesis; L-histidine from 5-phospho-alpha-D-ribose 1-diphosphate: step 1/9.</text>
</comment>
<evidence type="ECO:0000256" key="7">
    <source>
        <dbReference type="ARBA" id="ARBA00022490"/>
    </source>
</evidence>
<evidence type="ECO:0000256" key="11">
    <source>
        <dbReference type="ARBA" id="ARBA00022741"/>
    </source>
</evidence>
<organism evidence="17 18">
    <name type="scientific">Mobilitalea sibirica</name>
    <dbReference type="NCBI Taxonomy" id="1462919"/>
    <lineage>
        <taxon>Bacteria</taxon>
        <taxon>Bacillati</taxon>
        <taxon>Bacillota</taxon>
        <taxon>Clostridia</taxon>
        <taxon>Lachnospirales</taxon>
        <taxon>Lachnospiraceae</taxon>
        <taxon>Mobilitalea</taxon>
    </lineage>
</organism>
<evidence type="ECO:0000256" key="10">
    <source>
        <dbReference type="ARBA" id="ARBA00022679"/>
    </source>
</evidence>
<dbReference type="HAMAP" id="MF_01018">
    <property type="entry name" value="HisG_Short"/>
    <property type="match status" value="1"/>
</dbReference>
<comment type="function">
    <text evidence="14 15">Catalyzes the condensation of ATP and 5-phosphoribose 1-diphosphate to form N'-(5'-phosphoribosyl)-ATP (PR-ATP). Has a crucial role in the pathway because the rate of histidine biosynthesis seems to be controlled primarily by regulation of HisG enzymatic activity.</text>
</comment>
<dbReference type="RefSeq" id="WP_197661659.1">
    <property type="nucleotide sequence ID" value="NZ_JAEAGR010000011.1"/>
</dbReference>
<protein>
    <recommendedName>
        <fullName evidence="6 15">ATP phosphoribosyltransferase</fullName>
        <shortName evidence="15">ATP-PRT</shortName>
        <shortName evidence="15">ATP-PRTase</shortName>
        <ecNumber evidence="5 15">2.4.2.17</ecNumber>
    </recommendedName>
</protein>
<evidence type="ECO:0000313" key="18">
    <source>
        <dbReference type="Proteomes" id="UP000623269"/>
    </source>
</evidence>
<accession>A0A8J7H3G4</accession>
<dbReference type="EC" id="2.4.2.17" evidence="5 15"/>
<dbReference type="PANTHER" id="PTHR21403">
    <property type="entry name" value="ATP PHOSPHORIBOSYLTRANSFERASE ATP-PRTASE"/>
    <property type="match status" value="1"/>
</dbReference>
<dbReference type="Proteomes" id="UP000623269">
    <property type="component" value="Unassembled WGS sequence"/>
</dbReference>
<dbReference type="PROSITE" id="PS01316">
    <property type="entry name" value="ATP_P_PHORIBOSYLTR"/>
    <property type="match status" value="1"/>
</dbReference>
<keyword evidence="13 15" id="KW-0368">Histidine biosynthesis</keyword>
<evidence type="ECO:0000259" key="16">
    <source>
        <dbReference type="Pfam" id="PF01634"/>
    </source>
</evidence>
<dbReference type="InterPro" id="IPR018198">
    <property type="entry name" value="ATP_PRibTrfase_CS"/>
</dbReference>
<keyword evidence="9 15" id="KW-0328">Glycosyltransferase</keyword>
<dbReference type="SUPFAM" id="SSF53850">
    <property type="entry name" value="Periplasmic binding protein-like II"/>
    <property type="match status" value="1"/>
</dbReference>
<name>A0A8J7H3G4_9FIRM</name>
<keyword evidence="8 15" id="KW-0028">Amino-acid biosynthesis</keyword>
<dbReference type="InterPro" id="IPR024893">
    <property type="entry name" value="ATP_PRibTrfase_HisG_short"/>
</dbReference>
<dbReference type="GO" id="GO:0000105">
    <property type="term" value="P:L-histidine biosynthetic process"/>
    <property type="evidence" value="ECO:0007669"/>
    <property type="project" value="UniProtKB-UniRule"/>
</dbReference>
<dbReference type="EMBL" id="JAEAGR010000011">
    <property type="protein sequence ID" value="MBH1941445.1"/>
    <property type="molecule type" value="Genomic_DNA"/>
</dbReference>
<evidence type="ECO:0000313" key="17">
    <source>
        <dbReference type="EMBL" id="MBH1941445.1"/>
    </source>
</evidence>
<dbReference type="GO" id="GO:0005737">
    <property type="term" value="C:cytoplasm"/>
    <property type="evidence" value="ECO:0007669"/>
    <property type="project" value="UniProtKB-SubCell"/>
</dbReference>
<dbReference type="GO" id="GO:0005524">
    <property type="term" value="F:ATP binding"/>
    <property type="evidence" value="ECO:0007669"/>
    <property type="project" value="UniProtKB-KW"/>
</dbReference>
<dbReference type="PANTHER" id="PTHR21403:SF8">
    <property type="entry name" value="ATP PHOSPHORIBOSYLTRANSFERASE"/>
    <property type="match status" value="1"/>
</dbReference>
<comment type="catalytic activity">
    <reaction evidence="1 15">
        <text>1-(5-phospho-beta-D-ribosyl)-ATP + diphosphate = 5-phospho-alpha-D-ribose 1-diphosphate + ATP</text>
        <dbReference type="Rhea" id="RHEA:18473"/>
        <dbReference type="ChEBI" id="CHEBI:30616"/>
        <dbReference type="ChEBI" id="CHEBI:33019"/>
        <dbReference type="ChEBI" id="CHEBI:58017"/>
        <dbReference type="ChEBI" id="CHEBI:73183"/>
        <dbReference type="EC" id="2.4.2.17"/>
    </reaction>
</comment>
<evidence type="ECO:0000256" key="4">
    <source>
        <dbReference type="ARBA" id="ARBA00009489"/>
    </source>
</evidence>
<evidence type="ECO:0000256" key="12">
    <source>
        <dbReference type="ARBA" id="ARBA00022840"/>
    </source>
</evidence>
<keyword evidence="10 15" id="KW-0808">Transferase</keyword>
<evidence type="ECO:0000256" key="8">
    <source>
        <dbReference type="ARBA" id="ARBA00022605"/>
    </source>
</evidence>
<comment type="subcellular location">
    <subcellularLocation>
        <location evidence="2 15">Cytoplasm</location>
    </subcellularLocation>
</comment>
<dbReference type="CDD" id="cd13595">
    <property type="entry name" value="PBP2_HisGs"/>
    <property type="match status" value="1"/>
</dbReference>
<gene>
    <name evidence="15" type="primary">hisG</name>
    <name evidence="17" type="ORF">I5677_11130</name>
</gene>
<feature type="domain" description="ATP phosphoribosyltransferase catalytic" evidence="16">
    <location>
        <begin position="54"/>
        <end position="208"/>
    </location>
</feature>
<evidence type="ECO:0000256" key="6">
    <source>
        <dbReference type="ARBA" id="ARBA00020998"/>
    </source>
</evidence>
<dbReference type="Gene3D" id="3.40.190.10">
    <property type="entry name" value="Periplasmic binding protein-like II"/>
    <property type="match status" value="2"/>
</dbReference>
<evidence type="ECO:0000256" key="14">
    <source>
        <dbReference type="ARBA" id="ARBA00024861"/>
    </source>
</evidence>
<keyword evidence="12 15" id="KW-0067">ATP-binding</keyword>
<sequence length="211" mass="23595">MRYITMALAKGRLALKTMEIMEKIGISCEEIKDKSSRKLIFVNEDLKLKFFLAKASDVPTYVEYGAADIGVVGKDTILEEGRKMYEVVDLGLGKCRMCVAGPASARELLHHGELIRVATKYPNIAKDYFYNKKHQTVEIIKLNGSIELAPIVGLSEVIVDIVETGSTLRENGLEVLEEICNISARMVVNEVSMKMENERITKIIKDLKAVL</sequence>
<reference evidence="17" key="1">
    <citation type="submission" date="2020-12" db="EMBL/GenBank/DDBJ databases">
        <title>M. sibirica DSM 26468T genome.</title>
        <authorList>
            <person name="Thieme N."/>
            <person name="Rettenmaier R."/>
            <person name="Zverlov V."/>
            <person name="Liebl W."/>
        </authorList>
    </citation>
    <scope>NUCLEOTIDE SEQUENCE</scope>
    <source>
        <strain evidence="17">DSM 26468</strain>
    </source>
</reference>
<dbReference type="UniPathway" id="UPA00031">
    <property type="reaction ID" value="UER00006"/>
</dbReference>